<dbReference type="InterPro" id="IPR011047">
    <property type="entry name" value="Quinoprotein_ADH-like_sf"/>
</dbReference>
<dbReference type="InterPro" id="IPR008271">
    <property type="entry name" value="Ser/Thr_kinase_AS"/>
</dbReference>
<evidence type="ECO:0000256" key="6">
    <source>
        <dbReference type="SAM" id="MobiDB-lite"/>
    </source>
</evidence>
<name>A0A101QZZ1_9ACTN</name>
<keyword evidence="2 5" id="KW-0547">Nucleotide-binding</keyword>
<keyword evidence="4 5" id="KW-0067">ATP-binding</keyword>
<dbReference type="GO" id="GO:0005524">
    <property type="term" value="F:ATP binding"/>
    <property type="evidence" value="ECO:0007669"/>
    <property type="project" value="UniProtKB-UniRule"/>
</dbReference>
<dbReference type="PANTHER" id="PTHR43289:SF34">
    <property type="entry name" value="SERINE_THREONINE-PROTEIN KINASE YBDM-RELATED"/>
    <property type="match status" value="1"/>
</dbReference>
<dbReference type="RefSeq" id="WP_067231663.1">
    <property type="nucleotide sequence ID" value="NZ_KQ948551.1"/>
</dbReference>
<feature type="binding site" evidence="5">
    <location>
        <position position="42"/>
    </location>
    <ligand>
        <name>ATP</name>
        <dbReference type="ChEBI" id="CHEBI:30616"/>
    </ligand>
</feature>
<dbReference type="Gene3D" id="3.30.200.20">
    <property type="entry name" value="Phosphorylase Kinase, domain 1"/>
    <property type="match status" value="1"/>
</dbReference>
<organism evidence="9 10">
    <name type="scientific">Streptomyces longwoodensis</name>
    <dbReference type="NCBI Taxonomy" id="68231"/>
    <lineage>
        <taxon>Bacteria</taxon>
        <taxon>Bacillati</taxon>
        <taxon>Actinomycetota</taxon>
        <taxon>Actinomycetes</taxon>
        <taxon>Kitasatosporales</taxon>
        <taxon>Streptomycetaceae</taxon>
        <taxon>Streptomyces</taxon>
    </lineage>
</organism>
<dbReference type="InterPro" id="IPR015943">
    <property type="entry name" value="WD40/YVTN_repeat-like_dom_sf"/>
</dbReference>
<dbReference type="InterPro" id="IPR002372">
    <property type="entry name" value="PQQ_rpt_dom"/>
</dbReference>
<dbReference type="AlphaFoldDB" id="A0A101QZZ1"/>
<dbReference type="PROSITE" id="PS00108">
    <property type="entry name" value="PROTEIN_KINASE_ST"/>
    <property type="match status" value="1"/>
</dbReference>
<feature type="region of interest" description="Disordered" evidence="6">
    <location>
        <begin position="266"/>
        <end position="336"/>
    </location>
</feature>
<protein>
    <submittedName>
        <fullName evidence="9">Serine/threonine protein kinase</fullName>
    </submittedName>
</protein>
<dbReference type="PROSITE" id="PS00107">
    <property type="entry name" value="PROTEIN_KINASE_ATP"/>
    <property type="match status" value="1"/>
</dbReference>
<feature type="domain" description="Protein kinase" evidence="8">
    <location>
        <begin position="14"/>
        <end position="267"/>
    </location>
</feature>
<dbReference type="SMART" id="SM00220">
    <property type="entry name" value="S_TKc"/>
    <property type="match status" value="1"/>
</dbReference>
<dbReference type="InterPro" id="IPR011009">
    <property type="entry name" value="Kinase-like_dom_sf"/>
</dbReference>
<dbReference type="PROSITE" id="PS50011">
    <property type="entry name" value="PROTEIN_KINASE_DOM"/>
    <property type="match status" value="1"/>
</dbReference>
<dbReference type="InterPro" id="IPR018391">
    <property type="entry name" value="PQQ_b-propeller_rpt"/>
</dbReference>
<dbReference type="InterPro" id="IPR017441">
    <property type="entry name" value="Protein_kinase_ATP_BS"/>
</dbReference>
<dbReference type="SUPFAM" id="SSF50998">
    <property type="entry name" value="Quinoprotein alcohol dehydrogenase-like"/>
    <property type="match status" value="1"/>
</dbReference>
<dbReference type="InterPro" id="IPR000719">
    <property type="entry name" value="Prot_kinase_dom"/>
</dbReference>
<keyword evidence="10" id="KW-1185">Reference proteome</keyword>
<dbReference type="STRING" id="68231.AQJ30_10475"/>
<dbReference type="Gene3D" id="2.130.10.10">
    <property type="entry name" value="YVTN repeat-like/Quinoprotein amine dehydrogenase"/>
    <property type="match status" value="2"/>
</dbReference>
<dbReference type="SMART" id="SM00564">
    <property type="entry name" value="PQQ"/>
    <property type="match status" value="4"/>
</dbReference>
<sequence length="767" mass="79089">MPAHKDDPKSVGGYRIVGRLGSGGMGVVYRGRARSGREVAVKVVHSQYAEDGVFRTRFRQEIEAVRKVSGAFTAPVVDADPEAARPWMATQYVPGPSLADHIRAHGPLRGTALRRLALGLLEALRDIHRAGVVHRDLKPANVLIAEDGPRVIDFGISRAAGNQTLTETGHMIGTPPFMSPEQLTDARSAGPASDVFSLGSLLVYAATGRGPFDADSPYLTAYQVLTAEPDLTGLPEPLRAVLADCLAKDAGDRPALDDLAGRLAEALPRSAPDDDPTVALRRPDPEPTAPEPTGSRTGGPHPAGPATGGPRADGPAAGDAHAEPPSPEPPRPRRTRRRARLVALSAGAAVLAVALTAYLLSGPGHGGTAGPDAGRSPTAGSRWEALPAGWRPWRTTVFADAASGVRTSSRGSTGGLFCAPATGALYCAGDGVQPVRFDTLTGKLLWRSAAGASGGAGARYEYRVLGVAGQVLLVRQSVLAELEGDRTSSVVALDTRTGARRWSKDLVRGSQTAPALAAGLALVPDTGGRTVTARSPRDGARLWSAGLPAGHSCEFPASAGGLYAVCTSYGAGADTRLLRVDPADGTVRTLATLEPRSTYLGVLDGRHVFAEESGSGASDLDGTAYGRAVLVDGSTGGRRTVPLAGTPRGPVTLAGGLLCFTLSNGLVTAHAPTTGKRLWQSRTTLEQGGTPVADGTGRTLFVASVSGRVAALDSRSGTVLWESYPRAGGTDNGFGSQIHRAGGALTVTTADGTVFALDPAHPDRTPT</sequence>
<dbReference type="CDD" id="cd14014">
    <property type="entry name" value="STKc_PknB_like"/>
    <property type="match status" value="1"/>
</dbReference>
<evidence type="ECO:0000256" key="5">
    <source>
        <dbReference type="PROSITE-ProRule" id="PRU10141"/>
    </source>
</evidence>
<keyword evidence="9" id="KW-0723">Serine/threonine-protein kinase</keyword>
<evidence type="ECO:0000259" key="8">
    <source>
        <dbReference type="PROSITE" id="PS50011"/>
    </source>
</evidence>
<dbReference type="Proteomes" id="UP000053271">
    <property type="component" value="Unassembled WGS sequence"/>
</dbReference>
<evidence type="ECO:0000256" key="7">
    <source>
        <dbReference type="SAM" id="Phobius"/>
    </source>
</evidence>
<dbReference type="Pfam" id="PF00069">
    <property type="entry name" value="Pkinase"/>
    <property type="match status" value="1"/>
</dbReference>
<keyword evidence="3 9" id="KW-0418">Kinase</keyword>
<dbReference type="GeneID" id="91425030"/>
<comment type="caution">
    <text evidence="9">The sequence shown here is derived from an EMBL/GenBank/DDBJ whole genome shotgun (WGS) entry which is preliminary data.</text>
</comment>
<accession>A0A101QZZ1</accession>
<dbReference type="Pfam" id="PF13360">
    <property type="entry name" value="PQQ_2"/>
    <property type="match status" value="2"/>
</dbReference>
<evidence type="ECO:0000313" key="9">
    <source>
        <dbReference type="EMBL" id="KUN39173.1"/>
    </source>
</evidence>
<evidence type="ECO:0000256" key="1">
    <source>
        <dbReference type="ARBA" id="ARBA00022679"/>
    </source>
</evidence>
<dbReference type="SUPFAM" id="SSF56112">
    <property type="entry name" value="Protein kinase-like (PK-like)"/>
    <property type="match status" value="1"/>
</dbReference>
<evidence type="ECO:0000313" key="10">
    <source>
        <dbReference type="Proteomes" id="UP000053271"/>
    </source>
</evidence>
<feature type="transmembrane region" description="Helical" evidence="7">
    <location>
        <begin position="341"/>
        <end position="360"/>
    </location>
</feature>
<evidence type="ECO:0000256" key="3">
    <source>
        <dbReference type="ARBA" id="ARBA00022777"/>
    </source>
</evidence>
<gene>
    <name evidence="9" type="ORF">AQJ30_10475</name>
</gene>
<reference evidence="9 10" key="1">
    <citation type="submission" date="2015-10" db="EMBL/GenBank/DDBJ databases">
        <title>Draft genome sequence of Streptomyces longwoodensis DSM 41677, type strain for the species Streptomyces longwoodensis.</title>
        <authorList>
            <person name="Ruckert C."/>
            <person name="Winkler A."/>
            <person name="Kalinowski J."/>
            <person name="Kampfer P."/>
            <person name="Glaeser S."/>
        </authorList>
    </citation>
    <scope>NUCLEOTIDE SEQUENCE [LARGE SCALE GENOMIC DNA]</scope>
    <source>
        <strain evidence="9 10">DSM 41677</strain>
    </source>
</reference>
<keyword evidence="7" id="KW-0472">Membrane</keyword>
<keyword evidence="7" id="KW-1133">Transmembrane helix</keyword>
<feature type="compositionally biased region" description="Low complexity" evidence="6">
    <location>
        <begin position="298"/>
        <end position="319"/>
    </location>
</feature>
<dbReference type="GO" id="GO:0004674">
    <property type="term" value="F:protein serine/threonine kinase activity"/>
    <property type="evidence" value="ECO:0007669"/>
    <property type="project" value="UniProtKB-KW"/>
</dbReference>
<evidence type="ECO:0000256" key="2">
    <source>
        <dbReference type="ARBA" id="ARBA00022741"/>
    </source>
</evidence>
<proteinExistence type="predicted"/>
<dbReference type="EMBL" id="LMWS01000013">
    <property type="protein sequence ID" value="KUN39173.1"/>
    <property type="molecule type" value="Genomic_DNA"/>
</dbReference>
<keyword evidence="7" id="KW-0812">Transmembrane</keyword>
<evidence type="ECO:0000256" key="4">
    <source>
        <dbReference type="ARBA" id="ARBA00022840"/>
    </source>
</evidence>
<dbReference type="Gene3D" id="1.10.510.10">
    <property type="entry name" value="Transferase(Phosphotransferase) domain 1"/>
    <property type="match status" value="1"/>
</dbReference>
<dbReference type="PANTHER" id="PTHR43289">
    <property type="entry name" value="MITOGEN-ACTIVATED PROTEIN KINASE KINASE KINASE 20-RELATED"/>
    <property type="match status" value="1"/>
</dbReference>
<keyword evidence="1" id="KW-0808">Transferase</keyword>